<dbReference type="EMBL" id="BARU01017678">
    <property type="protein sequence ID" value="GAH61623.1"/>
    <property type="molecule type" value="Genomic_DNA"/>
</dbReference>
<comment type="caution">
    <text evidence="2">The sequence shown here is derived from an EMBL/GenBank/DDBJ whole genome shotgun (WGS) entry which is preliminary data.</text>
</comment>
<reference evidence="2" key="1">
    <citation type="journal article" date="2014" name="Front. Microbiol.">
        <title>High frequency of phylogenetically diverse reductive dehalogenase-homologous genes in deep subseafloor sedimentary metagenomes.</title>
        <authorList>
            <person name="Kawai M."/>
            <person name="Futagami T."/>
            <person name="Toyoda A."/>
            <person name="Takaki Y."/>
            <person name="Nishi S."/>
            <person name="Hori S."/>
            <person name="Arai W."/>
            <person name="Tsubouchi T."/>
            <person name="Morono Y."/>
            <person name="Uchiyama I."/>
            <person name="Ito T."/>
            <person name="Fujiyama A."/>
            <person name="Inagaki F."/>
            <person name="Takami H."/>
        </authorList>
    </citation>
    <scope>NUCLEOTIDE SEQUENCE</scope>
    <source>
        <strain evidence="2">Expedition CK06-06</strain>
    </source>
</reference>
<gene>
    <name evidence="2" type="ORF">S03H2_29304</name>
</gene>
<organism evidence="2">
    <name type="scientific">marine sediment metagenome</name>
    <dbReference type="NCBI Taxonomy" id="412755"/>
    <lineage>
        <taxon>unclassified sequences</taxon>
        <taxon>metagenomes</taxon>
        <taxon>ecological metagenomes</taxon>
    </lineage>
</organism>
<accession>X1IVQ9</accession>
<feature type="region of interest" description="Disordered" evidence="1">
    <location>
        <begin position="136"/>
        <end position="155"/>
    </location>
</feature>
<protein>
    <submittedName>
        <fullName evidence="2">Uncharacterized protein</fullName>
    </submittedName>
</protein>
<sequence>MQANLRQEADQKAGQIRVEISEYCPLGKMSDLAEVMGIKPKRGVTRATPLGTIIFRKDNVPPLDTVQRWFDMDKEVGEMRKREAELGWFVCDVGTTIGNRHYMERGKELDRMGLLEPEEKAFLQQLQKFWGQHPSAKSGVVKEDGSIEPYPGENI</sequence>
<evidence type="ECO:0000256" key="1">
    <source>
        <dbReference type="SAM" id="MobiDB-lite"/>
    </source>
</evidence>
<dbReference type="AlphaFoldDB" id="X1IVQ9"/>
<name>X1IVQ9_9ZZZZ</name>
<evidence type="ECO:0000313" key="2">
    <source>
        <dbReference type="EMBL" id="GAH61623.1"/>
    </source>
</evidence>
<proteinExistence type="predicted"/>